<dbReference type="HOGENOM" id="CLU_015182_0_0_9"/>
<keyword evidence="8" id="KW-0969">Cilium</keyword>
<evidence type="ECO:0000313" key="9">
    <source>
        <dbReference type="Proteomes" id="UP000018227"/>
    </source>
</evidence>
<evidence type="ECO:0000256" key="3">
    <source>
        <dbReference type="ARBA" id="ARBA00023054"/>
    </source>
</evidence>
<feature type="domain" description="Flagellar hook-associated protein 2 N-terminal" evidence="6">
    <location>
        <begin position="10"/>
        <end position="107"/>
    </location>
</feature>
<keyword evidence="8" id="KW-0966">Cell projection</keyword>
<dbReference type="Proteomes" id="UP000018227">
    <property type="component" value="Unassembled WGS sequence"/>
</dbReference>
<evidence type="ECO:0000259" key="6">
    <source>
        <dbReference type="Pfam" id="PF02465"/>
    </source>
</evidence>
<dbReference type="AlphaFoldDB" id="V2Y1P8"/>
<keyword evidence="3" id="KW-0175">Coiled coil</keyword>
<dbReference type="PANTHER" id="PTHR30288">
    <property type="entry name" value="FLAGELLAR CAP/ASSEMBLY PROTEIN FLID"/>
    <property type="match status" value="1"/>
</dbReference>
<dbReference type="RefSeq" id="WP_023355996.1">
    <property type="nucleotide sequence ID" value="NZ_KI535371.1"/>
</dbReference>
<evidence type="ECO:0000313" key="8">
    <source>
        <dbReference type="EMBL" id="ESL01596.1"/>
    </source>
</evidence>
<dbReference type="GO" id="GO:0007155">
    <property type="term" value="P:cell adhesion"/>
    <property type="evidence" value="ECO:0007669"/>
    <property type="project" value="InterPro"/>
</dbReference>
<dbReference type="InterPro" id="IPR040026">
    <property type="entry name" value="FliD"/>
</dbReference>
<comment type="similarity">
    <text evidence="1 5">Belongs to the FliD family.</text>
</comment>
<dbReference type="STRING" id="592026.GCWU0000282_003157"/>
<dbReference type="PANTHER" id="PTHR30288:SF0">
    <property type="entry name" value="FLAGELLAR HOOK-ASSOCIATED PROTEIN 2"/>
    <property type="match status" value="1"/>
</dbReference>
<dbReference type="Pfam" id="PF02465">
    <property type="entry name" value="FliD_N"/>
    <property type="match status" value="1"/>
</dbReference>
<feature type="domain" description="Flagellar hook-associated protein 2 C-terminal" evidence="7">
    <location>
        <begin position="239"/>
        <end position="512"/>
    </location>
</feature>
<organism evidence="8 9">
    <name type="scientific">Catonella morbi ATCC 51271</name>
    <dbReference type="NCBI Taxonomy" id="592026"/>
    <lineage>
        <taxon>Bacteria</taxon>
        <taxon>Bacillati</taxon>
        <taxon>Bacillota</taxon>
        <taxon>Clostridia</taxon>
        <taxon>Lachnospirales</taxon>
        <taxon>Lachnospiraceae</taxon>
        <taxon>Catonella</taxon>
    </lineage>
</organism>
<dbReference type="GO" id="GO:0009421">
    <property type="term" value="C:bacterial-type flagellum filament cap"/>
    <property type="evidence" value="ECO:0007669"/>
    <property type="project" value="InterPro"/>
</dbReference>
<dbReference type="InterPro" id="IPR010809">
    <property type="entry name" value="FliD_C"/>
</dbReference>
<protein>
    <recommendedName>
        <fullName evidence="5">Flagellar hook-associated protein 2</fullName>
        <shortName evidence="5">HAP2</shortName>
    </recommendedName>
    <alternativeName>
        <fullName evidence="5">Flagellar cap protein</fullName>
    </alternativeName>
</protein>
<dbReference type="InterPro" id="IPR003481">
    <property type="entry name" value="FliD_N"/>
</dbReference>
<accession>V2Y1P8</accession>
<reference evidence="8 9" key="1">
    <citation type="submission" date="2013-06" db="EMBL/GenBank/DDBJ databases">
        <authorList>
            <person name="Weinstock G."/>
            <person name="Sodergren E."/>
            <person name="Clifton S."/>
            <person name="Fulton L."/>
            <person name="Fulton B."/>
            <person name="Courtney L."/>
            <person name="Fronick C."/>
            <person name="Harrison M."/>
            <person name="Strong C."/>
            <person name="Farmer C."/>
            <person name="Delahaunty K."/>
            <person name="Markovic C."/>
            <person name="Hall O."/>
            <person name="Minx P."/>
            <person name="Tomlinson C."/>
            <person name="Mitreva M."/>
            <person name="Nelson J."/>
            <person name="Hou S."/>
            <person name="Wollam A."/>
            <person name="Pepin K.H."/>
            <person name="Johnson M."/>
            <person name="Bhonagiri V."/>
            <person name="Nash W.E."/>
            <person name="Warren W."/>
            <person name="Chinwalla A."/>
            <person name="Mardis E.R."/>
            <person name="Wilson R.K."/>
        </authorList>
    </citation>
    <scope>NUCLEOTIDE SEQUENCE [LARGE SCALE GENOMIC DNA]</scope>
    <source>
        <strain evidence="8 9">ATCC 51271</strain>
    </source>
</reference>
<dbReference type="EMBL" id="ACIL03000021">
    <property type="protein sequence ID" value="ESL01596.1"/>
    <property type="molecule type" value="Genomic_DNA"/>
</dbReference>
<proteinExistence type="inferred from homology"/>
<evidence type="ECO:0000256" key="2">
    <source>
        <dbReference type="ARBA" id="ARBA00011255"/>
    </source>
</evidence>
<evidence type="ECO:0000256" key="1">
    <source>
        <dbReference type="ARBA" id="ARBA00009764"/>
    </source>
</evidence>
<dbReference type="Pfam" id="PF07195">
    <property type="entry name" value="FliD_C"/>
    <property type="match status" value="1"/>
</dbReference>
<keyword evidence="8" id="KW-0282">Flagellum</keyword>
<evidence type="ECO:0000259" key="7">
    <source>
        <dbReference type="Pfam" id="PF07195"/>
    </source>
</evidence>
<keyword evidence="9" id="KW-1185">Reference proteome</keyword>
<gene>
    <name evidence="8" type="ORF">GCWU0000282_003157</name>
</gene>
<comment type="function">
    <text evidence="5">Required for morphogenesis and for the elongation of the flagellar filament by facilitating polymerization of the flagellin monomers at the tip of growing filament. Forms a capping structure, which prevents flagellin subunits (transported through the central channel of the flagellum) from leaking out without polymerization at the distal end.</text>
</comment>
<dbReference type="GO" id="GO:0005576">
    <property type="term" value="C:extracellular region"/>
    <property type="evidence" value="ECO:0007669"/>
    <property type="project" value="UniProtKB-SubCell"/>
</dbReference>
<dbReference type="OrthoDB" id="9776025at2"/>
<comment type="subunit">
    <text evidence="2 5">Homopentamer.</text>
</comment>
<sequence>MGVRLTGLNSGMDTESMIKKIMDAQRTKLNKIEGKRTTLDWKKEKWKDLNTKLYSLYTSKISSLRFSGAYTTKRVTSSDENVVKVKGDPSAVDGAHKIQVKQTAKTQTLTGAKVTDGIDKNSVLTDIGFDLGEEITFKTGEWANKEITADNEAEAMASGKVHKFEINGDTTVNELLDAAKKAGINASFDDKQKRFYFSSKESGTANAFSISESHNDVPMTSGLEKLGLAGSANFTKIDAQDAIFRVDGTEYTSSSNNTSVNGLNLTLSGTTADYDLGDAGKSVTVNTSTDVEAVYNNFKSFIKEYNSILKEMNELYYAGSSRGYDPLTADQKKDMSEKDIENWEKKIKDSVLRRDSKLGTVLNAMKSAMQSSVTVGADSENKGGTKYSLASFGVMTSTDYKEKGLLHMFGDSEDGVYASKEDKLKKALTENPSETAEALQGIMNNLYSKMTDAMKGTSLSSAMTFYNDKEITQMSNTYKKEYNTLEAKLNKMEDKYYKQFAAMEKAMAKLNSQNSRLSSMLGN</sequence>
<dbReference type="GO" id="GO:0009424">
    <property type="term" value="C:bacterial-type flagellum hook"/>
    <property type="evidence" value="ECO:0007669"/>
    <property type="project" value="UniProtKB-UniRule"/>
</dbReference>
<keyword evidence="5" id="KW-0964">Secreted</keyword>
<evidence type="ECO:0000256" key="5">
    <source>
        <dbReference type="RuleBase" id="RU362066"/>
    </source>
</evidence>
<name>V2Y1P8_9FIRM</name>
<keyword evidence="4 5" id="KW-0975">Bacterial flagellum</keyword>
<dbReference type="GO" id="GO:0071973">
    <property type="term" value="P:bacterial-type flagellum-dependent cell motility"/>
    <property type="evidence" value="ECO:0007669"/>
    <property type="project" value="TreeGrafter"/>
</dbReference>
<dbReference type="eggNOG" id="COG1345">
    <property type="taxonomic scope" value="Bacteria"/>
</dbReference>
<evidence type="ECO:0000256" key="4">
    <source>
        <dbReference type="ARBA" id="ARBA00023143"/>
    </source>
</evidence>
<comment type="subcellular location">
    <subcellularLocation>
        <location evidence="5">Secreted</location>
    </subcellularLocation>
    <subcellularLocation>
        <location evidence="5">Bacterial flagellum</location>
    </subcellularLocation>
</comment>
<comment type="caution">
    <text evidence="8">The sequence shown here is derived from an EMBL/GenBank/DDBJ whole genome shotgun (WGS) entry which is preliminary data.</text>
</comment>